<evidence type="ECO:0000313" key="9">
    <source>
        <dbReference type="EMBL" id="TFB14215.1"/>
    </source>
</evidence>
<dbReference type="RefSeq" id="WP_134341159.1">
    <property type="nucleotide sequence ID" value="NZ_SOPW01000018.1"/>
</dbReference>
<evidence type="ECO:0000256" key="1">
    <source>
        <dbReference type="ARBA" id="ARBA00001947"/>
    </source>
</evidence>
<sequence>MYIDNPIQTYTYEKMTSDIHQLSQTYPEIIDYHSIGQTKYGRDLWAVKLGNGDATVFINGSHHAREWITTTLNMKMIQQYASAYYRNQSFKNYNVRNLLNEVAIWFVPMVNPDGVTLQQKGLNALPKDIHNQVLQMNNGSYDFTRWKANASGIDLNRNYPADWPNITGDYSEPRWSNHKGEEPFSAIEAQLIRDFTYEIDPEMAFAYHTTGQVLYWHHHYDSNQYDRDKRLAETISNYTGYRIIPPTDEPGGGTYTDWFIQEYKRPAFTVELNPHLYRRHVPVENFPSIWKRNNAVPLYSAQESYKMWLNRQPTHAVDEKVYLIDQTQLYKHPMGRATGSALSPQAVSVTAKKGNWLQINTWAGGLWIQDSLAKASPKKEVNERITLEYKAALHTIPTEYSKATSYLSPQTVNAVAKWEDWYLIKTWMGEYWVKK</sequence>
<accession>A0A4Y8IGZ6</accession>
<evidence type="ECO:0000256" key="5">
    <source>
        <dbReference type="ARBA" id="ARBA00022833"/>
    </source>
</evidence>
<keyword evidence="10" id="KW-1185">Reference proteome</keyword>
<keyword evidence="6" id="KW-0482">Metalloprotease</keyword>
<keyword evidence="5" id="KW-0862">Zinc</keyword>
<dbReference type="SUPFAM" id="SSF53187">
    <property type="entry name" value="Zn-dependent exopeptidases"/>
    <property type="match status" value="1"/>
</dbReference>
<dbReference type="AlphaFoldDB" id="A0A4Y8IGZ6"/>
<comment type="cofactor">
    <cofactor evidence="1">
        <name>Zn(2+)</name>
        <dbReference type="ChEBI" id="CHEBI:29105"/>
    </cofactor>
</comment>
<evidence type="ECO:0000256" key="2">
    <source>
        <dbReference type="ARBA" id="ARBA00005988"/>
    </source>
</evidence>
<dbReference type="SMART" id="SM00631">
    <property type="entry name" value="Zn_pept"/>
    <property type="match status" value="1"/>
</dbReference>
<dbReference type="EMBL" id="SOPW01000018">
    <property type="protein sequence ID" value="TFB14215.1"/>
    <property type="molecule type" value="Genomic_DNA"/>
</dbReference>
<gene>
    <name evidence="9" type="ORF">E3U55_14290</name>
</gene>
<evidence type="ECO:0000256" key="7">
    <source>
        <dbReference type="PROSITE-ProRule" id="PRU01379"/>
    </source>
</evidence>
<evidence type="ECO:0000259" key="8">
    <source>
        <dbReference type="PROSITE" id="PS52035"/>
    </source>
</evidence>
<comment type="similarity">
    <text evidence="2 7">Belongs to the peptidase M14 family.</text>
</comment>
<keyword evidence="4" id="KW-0378">Hydrolase</keyword>
<proteinExistence type="inferred from homology"/>
<evidence type="ECO:0000256" key="6">
    <source>
        <dbReference type="ARBA" id="ARBA00023049"/>
    </source>
</evidence>
<dbReference type="Gene3D" id="3.40.630.10">
    <property type="entry name" value="Zn peptidases"/>
    <property type="match status" value="1"/>
</dbReference>
<dbReference type="GO" id="GO:0004181">
    <property type="term" value="F:metallocarboxypeptidase activity"/>
    <property type="evidence" value="ECO:0007669"/>
    <property type="project" value="InterPro"/>
</dbReference>
<name>A0A4Y8IGZ6_9BACI</name>
<comment type="caution">
    <text evidence="9">The sequence shown here is derived from an EMBL/GenBank/DDBJ whole genome shotgun (WGS) entry which is preliminary data.</text>
</comment>
<organism evidence="9 10">
    <name type="scientific">Filobacillus milosensis</name>
    <dbReference type="NCBI Taxonomy" id="94137"/>
    <lineage>
        <taxon>Bacteria</taxon>
        <taxon>Bacillati</taxon>
        <taxon>Bacillota</taxon>
        <taxon>Bacilli</taxon>
        <taxon>Bacillales</taxon>
        <taxon>Bacillaceae</taxon>
        <taxon>Filobacillus</taxon>
    </lineage>
</organism>
<evidence type="ECO:0000313" key="10">
    <source>
        <dbReference type="Proteomes" id="UP000297975"/>
    </source>
</evidence>
<dbReference type="Proteomes" id="UP000297975">
    <property type="component" value="Unassembled WGS sequence"/>
</dbReference>
<feature type="domain" description="Peptidase M14" evidence="8">
    <location>
        <begin position="8"/>
        <end position="304"/>
    </location>
</feature>
<dbReference type="PRINTS" id="PR00765">
    <property type="entry name" value="CRBOXYPTASEA"/>
</dbReference>
<reference evidence="9 10" key="1">
    <citation type="submission" date="2019-03" db="EMBL/GenBank/DDBJ databases">
        <authorList>
            <person name="He R.-H."/>
        </authorList>
    </citation>
    <scope>NUCLEOTIDE SEQUENCE [LARGE SCALE GENOMIC DNA]</scope>
    <source>
        <strain evidence="10">SH 714</strain>
    </source>
</reference>
<evidence type="ECO:0000256" key="4">
    <source>
        <dbReference type="ARBA" id="ARBA00022801"/>
    </source>
</evidence>
<dbReference type="OrthoDB" id="9802862at2"/>
<keyword evidence="3" id="KW-0645">Protease</keyword>
<protein>
    <submittedName>
        <fullName evidence="9">Gamma-D-glutamyl-meso-diaminopimelate peptidase</fullName>
    </submittedName>
</protein>
<dbReference type="GO" id="GO:0008270">
    <property type="term" value="F:zinc ion binding"/>
    <property type="evidence" value="ECO:0007669"/>
    <property type="project" value="InterPro"/>
</dbReference>
<feature type="active site" description="Proton donor/acceptor" evidence="7">
    <location>
        <position position="271"/>
    </location>
</feature>
<dbReference type="Pfam" id="PF00246">
    <property type="entry name" value="Peptidase_M14"/>
    <property type="match status" value="1"/>
</dbReference>
<evidence type="ECO:0000256" key="3">
    <source>
        <dbReference type="ARBA" id="ARBA00022670"/>
    </source>
</evidence>
<dbReference type="PANTHER" id="PTHR11705">
    <property type="entry name" value="PROTEASE FAMILY M14 CARBOXYPEPTIDASE A,B"/>
    <property type="match status" value="1"/>
</dbReference>
<dbReference type="InterPro" id="IPR000834">
    <property type="entry name" value="Peptidase_M14"/>
</dbReference>
<dbReference type="GO" id="GO:0006508">
    <property type="term" value="P:proteolysis"/>
    <property type="evidence" value="ECO:0007669"/>
    <property type="project" value="UniProtKB-KW"/>
</dbReference>
<dbReference type="GO" id="GO:0005615">
    <property type="term" value="C:extracellular space"/>
    <property type="evidence" value="ECO:0007669"/>
    <property type="project" value="TreeGrafter"/>
</dbReference>
<dbReference type="PROSITE" id="PS52035">
    <property type="entry name" value="PEPTIDASE_M14"/>
    <property type="match status" value="1"/>
</dbReference>
<dbReference type="PANTHER" id="PTHR11705:SF143">
    <property type="entry name" value="SLL0236 PROTEIN"/>
    <property type="match status" value="1"/>
</dbReference>